<dbReference type="Proteomes" id="UP000887560">
    <property type="component" value="Unplaced"/>
</dbReference>
<dbReference type="WBParaSite" id="scf7180000423565.g11294">
    <property type="protein sequence ID" value="scf7180000423565.g11294"/>
    <property type="gene ID" value="scf7180000423565.g11294"/>
</dbReference>
<evidence type="ECO:0000313" key="1">
    <source>
        <dbReference type="Proteomes" id="UP000887560"/>
    </source>
</evidence>
<proteinExistence type="predicted"/>
<dbReference type="AlphaFoldDB" id="A0A915PAC4"/>
<protein>
    <submittedName>
        <fullName evidence="2">MATH domain-containing protein</fullName>
    </submittedName>
</protein>
<evidence type="ECO:0000313" key="2">
    <source>
        <dbReference type="WBParaSite" id="scf7180000423565.g11294"/>
    </source>
</evidence>
<name>A0A915PAC4_9BILA</name>
<dbReference type="SUPFAM" id="SSF49599">
    <property type="entry name" value="TRAF domain-like"/>
    <property type="match status" value="1"/>
</dbReference>
<reference evidence="2" key="1">
    <citation type="submission" date="2022-11" db="UniProtKB">
        <authorList>
            <consortium name="WormBaseParasite"/>
        </authorList>
    </citation>
    <scope>IDENTIFICATION</scope>
</reference>
<accession>A0A915PAC4</accession>
<sequence length="135" mass="15931">MSSADVLNKVETVTCKIEWKLQDLHRYRDFVANETFFNSKQFYNPQYPTAAWELRVYFNAYSNLITLAQVKQTLKVKYVLYALDVRGGRVNISSVTPHDFNRFKETIRYTIDMERLMHTDGISFTFKDSFCVAFL</sequence>
<keyword evidence="1" id="KW-1185">Reference proteome</keyword>
<organism evidence="1 2">
    <name type="scientific">Meloidogyne floridensis</name>
    <dbReference type="NCBI Taxonomy" id="298350"/>
    <lineage>
        <taxon>Eukaryota</taxon>
        <taxon>Metazoa</taxon>
        <taxon>Ecdysozoa</taxon>
        <taxon>Nematoda</taxon>
        <taxon>Chromadorea</taxon>
        <taxon>Rhabditida</taxon>
        <taxon>Tylenchina</taxon>
        <taxon>Tylenchomorpha</taxon>
        <taxon>Tylenchoidea</taxon>
        <taxon>Meloidogynidae</taxon>
        <taxon>Meloidogyninae</taxon>
        <taxon>Meloidogyne</taxon>
    </lineage>
</organism>